<proteinExistence type="predicted"/>
<dbReference type="PANTHER" id="PTHR47506">
    <property type="entry name" value="TRANSCRIPTIONAL REGULATORY PROTEIN"/>
    <property type="match status" value="1"/>
</dbReference>
<feature type="DNA-binding region" description="H-T-H motif" evidence="4">
    <location>
        <begin position="50"/>
        <end position="69"/>
    </location>
</feature>
<accession>A0A1G6NB96</accession>
<feature type="domain" description="HTH tetR-type" evidence="5">
    <location>
        <begin position="27"/>
        <end position="87"/>
    </location>
</feature>
<dbReference type="InterPro" id="IPR001647">
    <property type="entry name" value="HTH_TetR"/>
</dbReference>
<evidence type="ECO:0000313" key="6">
    <source>
        <dbReference type="EMBL" id="SDC65080.1"/>
    </source>
</evidence>
<sequence length="201" mass="22045">MTIVIILVKGRVWRHICGMRVSKEKAAENRDRILKSASRLLRERGISGVGVDALAEAAGMTHGSLYSQFGSKERLVEEAVADAIAVKGQELDEVPTLGNYFSEYLSKIHRDDPGSGCPFAALGSEMQRQSQGVRERFTAGVRGMVGWLGDRMGSEIKQRQRDERAAATLALLVGALVLARAVNDPKLADDILRATKKRLER</sequence>
<evidence type="ECO:0000313" key="7">
    <source>
        <dbReference type="Proteomes" id="UP000199245"/>
    </source>
</evidence>
<organism evidence="6 7">
    <name type="scientific">Bradyrhizobium brasilense</name>
    <dbReference type="NCBI Taxonomy" id="1419277"/>
    <lineage>
        <taxon>Bacteria</taxon>
        <taxon>Pseudomonadati</taxon>
        <taxon>Pseudomonadota</taxon>
        <taxon>Alphaproteobacteria</taxon>
        <taxon>Hyphomicrobiales</taxon>
        <taxon>Nitrobacteraceae</taxon>
        <taxon>Bradyrhizobium</taxon>
    </lineage>
</organism>
<dbReference type="Pfam" id="PF16925">
    <property type="entry name" value="TetR_C_13"/>
    <property type="match status" value="1"/>
</dbReference>
<dbReference type="Gene3D" id="1.10.10.60">
    <property type="entry name" value="Homeodomain-like"/>
    <property type="match status" value="1"/>
</dbReference>
<protein>
    <submittedName>
        <fullName evidence="6">Transcriptional regulator, TetR family</fullName>
    </submittedName>
</protein>
<evidence type="ECO:0000256" key="2">
    <source>
        <dbReference type="ARBA" id="ARBA00023125"/>
    </source>
</evidence>
<dbReference type="Pfam" id="PF00440">
    <property type="entry name" value="TetR_N"/>
    <property type="match status" value="1"/>
</dbReference>
<dbReference type="SUPFAM" id="SSF48498">
    <property type="entry name" value="Tetracyclin repressor-like, C-terminal domain"/>
    <property type="match status" value="1"/>
</dbReference>
<dbReference type="GO" id="GO:0003677">
    <property type="term" value="F:DNA binding"/>
    <property type="evidence" value="ECO:0007669"/>
    <property type="project" value="UniProtKB-UniRule"/>
</dbReference>
<dbReference type="PANTHER" id="PTHR47506:SF7">
    <property type="entry name" value="TRANSCRIPTIONAL REGULATORY PROTEIN"/>
    <property type="match status" value="1"/>
</dbReference>
<dbReference type="InterPro" id="IPR009057">
    <property type="entry name" value="Homeodomain-like_sf"/>
</dbReference>
<keyword evidence="2 4" id="KW-0238">DNA-binding</keyword>
<keyword evidence="3" id="KW-0804">Transcription</keyword>
<dbReference type="PROSITE" id="PS50977">
    <property type="entry name" value="HTH_TETR_2"/>
    <property type="match status" value="1"/>
</dbReference>
<keyword evidence="1" id="KW-0805">Transcription regulation</keyword>
<evidence type="ECO:0000256" key="1">
    <source>
        <dbReference type="ARBA" id="ARBA00023015"/>
    </source>
</evidence>
<dbReference type="SUPFAM" id="SSF46689">
    <property type="entry name" value="Homeodomain-like"/>
    <property type="match status" value="1"/>
</dbReference>
<dbReference type="InterPro" id="IPR036271">
    <property type="entry name" value="Tet_transcr_reg_TetR-rel_C_sf"/>
</dbReference>
<gene>
    <name evidence="6" type="ORF">SAMN05216337_100479</name>
</gene>
<dbReference type="InterPro" id="IPR011075">
    <property type="entry name" value="TetR_C"/>
</dbReference>
<evidence type="ECO:0000256" key="3">
    <source>
        <dbReference type="ARBA" id="ARBA00023163"/>
    </source>
</evidence>
<dbReference type="Proteomes" id="UP000199245">
    <property type="component" value="Unassembled WGS sequence"/>
</dbReference>
<name>A0A1G6NB96_9BRAD</name>
<evidence type="ECO:0000259" key="5">
    <source>
        <dbReference type="PROSITE" id="PS50977"/>
    </source>
</evidence>
<dbReference type="RefSeq" id="WP_225646605.1">
    <property type="nucleotide sequence ID" value="NZ_FMZW01000004.1"/>
</dbReference>
<dbReference type="EMBL" id="FMZW01000004">
    <property type="protein sequence ID" value="SDC65080.1"/>
    <property type="molecule type" value="Genomic_DNA"/>
</dbReference>
<dbReference type="PRINTS" id="PR00455">
    <property type="entry name" value="HTHTETR"/>
</dbReference>
<dbReference type="AlphaFoldDB" id="A0A1G6NB96"/>
<evidence type="ECO:0000256" key="4">
    <source>
        <dbReference type="PROSITE-ProRule" id="PRU00335"/>
    </source>
</evidence>
<reference evidence="6 7" key="1">
    <citation type="submission" date="2016-10" db="EMBL/GenBank/DDBJ databases">
        <authorList>
            <person name="de Groot N.N."/>
        </authorList>
    </citation>
    <scope>NUCLEOTIDE SEQUENCE [LARGE SCALE GENOMIC DNA]</scope>
    <source>
        <strain evidence="6 7">R5</strain>
    </source>
</reference>
<dbReference type="Gene3D" id="1.10.357.10">
    <property type="entry name" value="Tetracycline Repressor, domain 2"/>
    <property type="match status" value="1"/>
</dbReference>